<gene>
    <name evidence="3" type="ORF">SAMN06893096_10428</name>
</gene>
<sequence>MRRKLVVGAVAGALTLTGLAVAVPAVAATDETAGTSSTVVDRIKDALTGLVDDGSITQEQADEVATTLSEAGPGWHGGHHGGGWRGLDTAAETLGMTEDELRTALQAEDATLAKVAEGQGVEVDALVDALVTAQQEGIAEAVEEGGMPQEVADERLAGLEEKVTEWVNSTREDRPWGGGRGWGGPDRDDD</sequence>
<keyword evidence="4" id="KW-1185">Reference proteome</keyword>
<evidence type="ECO:0000256" key="2">
    <source>
        <dbReference type="SAM" id="SignalP"/>
    </source>
</evidence>
<accession>A0A239EB75</accession>
<dbReference type="EMBL" id="FZOO01000004">
    <property type="protein sequence ID" value="SNS41759.1"/>
    <property type="molecule type" value="Genomic_DNA"/>
</dbReference>
<feature type="signal peptide" evidence="2">
    <location>
        <begin position="1"/>
        <end position="27"/>
    </location>
</feature>
<dbReference type="OrthoDB" id="5194848at2"/>
<proteinExistence type="predicted"/>
<reference evidence="4" key="1">
    <citation type="submission" date="2017-06" db="EMBL/GenBank/DDBJ databases">
        <authorList>
            <person name="Varghese N."/>
            <person name="Submissions S."/>
        </authorList>
    </citation>
    <scope>NUCLEOTIDE SEQUENCE [LARGE SCALE GENOMIC DNA]</scope>
    <source>
        <strain evidence="4">DSM 46839</strain>
    </source>
</reference>
<dbReference type="AlphaFoldDB" id="A0A239EB75"/>
<dbReference type="Proteomes" id="UP000198373">
    <property type="component" value="Unassembled WGS sequence"/>
</dbReference>
<feature type="chain" id="PRO_5012353637" evidence="2">
    <location>
        <begin position="28"/>
        <end position="190"/>
    </location>
</feature>
<evidence type="ECO:0000313" key="3">
    <source>
        <dbReference type="EMBL" id="SNS41759.1"/>
    </source>
</evidence>
<dbReference type="RefSeq" id="WP_143425045.1">
    <property type="nucleotide sequence ID" value="NZ_FZOO01000004.1"/>
</dbReference>
<protein>
    <submittedName>
        <fullName evidence="3">Uncharacterized protein</fullName>
    </submittedName>
</protein>
<feature type="region of interest" description="Disordered" evidence="1">
    <location>
        <begin position="166"/>
        <end position="190"/>
    </location>
</feature>
<name>A0A239EB75_9ACTN</name>
<feature type="compositionally biased region" description="Basic and acidic residues" evidence="1">
    <location>
        <begin position="166"/>
        <end position="175"/>
    </location>
</feature>
<evidence type="ECO:0000313" key="4">
    <source>
        <dbReference type="Proteomes" id="UP000198373"/>
    </source>
</evidence>
<evidence type="ECO:0000256" key="1">
    <source>
        <dbReference type="SAM" id="MobiDB-lite"/>
    </source>
</evidence>
<organism evidence="3 4">
    <name type="scientific">Geodermatophilus pulveris</name>
    <dbReference type="NCBI Taxonomy" id="1564159"/>
    <lineage>
        <taxon>Bacteria</taxon>
        <taxon>Bacillati</taxon>
        <taxon>Actinomycetota</taxon>
        <taxon>Actinomycetes</taxon>
        <taxon>Geodermatophilales</taxon>
        <taxon>Geodermatophilaceae</taxon>
        <taxon>Geodermatophilus</taxon>
    </lineage>
</organism>
<keyword evidence="2" id="KW-0732">Signal</keyword>